<keyword evidence="3" id="KW-1185">Reference proteome</keyword>
<proteinExistence type="predicted"/>
<dbReference type="EMBL" id="JAPMOU010000002">
    <property type="protein sequence ID" value="MDE1460672.1"/>
    <property type="molecule type" value="Genomic_DNA"/>
</dbReference>
<dbReference type="RefSeq" id="WP_274687044.1">
    <property type="nucleotide sequence ID" value="NZ_JAPMOU010000002.1"/>
</dbReference>
<dbReference type="SUPFAM" id="SSF160719">
    <property type="entry name" value="gpW/gp25-like"/>
    <property type="match status" value="1"/>
</dbReference>
<organism evidence="2 3">
    <name type="scientific">Spartinivicinus poritis</name>
    <dbReference type="NCBI Taxonomy" id="2994640"/>
    <lineage>
        <taxon>Bacteria</taxon>
        <taxon>Pseudomonadati</taxon>
        <taxon>Pseudomonadota</taxon>
        <taxon>Gammaproteobacteria</taxon>
        <taxon>Oceanospirillales</taxon>
        <taxon>Zooshikellaceae</taxon>
        <taxon>Spartinivicinus</taxon>
    </lineage>
</organism>
<reference evidence="2 3" key="1">
    <citation type="submission" date="2022-11" db="EMBL/GenBank/DDBJ databases">
        <title>Spartinivicinus poritis sp. nov., isolated from scleractinian coral Porites lutea.</title>
        <authorList>
            <person name="Zhang G."/>
            <person name="Cai L."/>
            <person name="Wei Q."/>
        </authorList>
    </citation>
    <scope>NUCLEOTIDE SEQUENCE [LARGE SCALE GENOMIC DNA]</scope>
    <source>
        <strain evidence="2 3">A2-2</strain>
    </source>
</reference>
<feature type="domain" description="IraD/Gp25-like" evidence="1">
    <location>
        <begin position="31"/>
        <end position="121"/>
    </location>
</feature>
<evidence type="ECO:0000313" key="2">
    <source>
        <dbReference type="EMBL" id="MDE1460672.1"/>
    </source>
</evidence>
<dbReference type="InterPro" id="IPR007048">
    <property type="entry name" value="IraD/Gp25-like"/>
</dbReference>
<dbReference type="Gene3D" id="3.10.450.40">
    <property type="match status" value="1"/>
</dbReference>
<comment type="caution">
    <text evidence="2">The sequence shown here is derived from an EMBL/GenBank/DDBJ whole genome shotgun (WGS) entry which is preliminary data.</text>
</comment>
<evidence type="ECO:0000313" key="3">
    <source>
        <dbReference type="Proteomes" id="UP001528823"/>
    </source>
</evidence>
<dbReference type="Proteomes" id="UP001528823">
    <property type="component" value="Unassembled WGS sequence"/>
</dbReference>
<sequence>MPEIDSFLGKGWGFPIKFDHHEGRIITRMVSLEDDIRESLKILFSTRPGERIMHPEFGCGLHNLVFDELSLATRTKIVNLIENAILEFEHRIQLIHVGLQEADLFEGRVDILLEYNIRQTNHRSNMVYPFYFVEGNANK</sequence>
<protein>
    <submittedName>
        <fullName evidence="2">GPW/gp25 family protein</fullName>
    </submittedName>
</protein>
<dbReference type="Pfam" id="PF04965">
    <property type="entry name" value="GPW_gp25"/>
    <property type="match status" value="1"/>
</dbReference>
<accession>A0ABT5U2S6</accession>
<name>A0ABT5U2S6_9GAMM</name>
<evidence type="ECO:0000259" key="1">
    <source>
        <dbReference type="Pfam" id="PF04965"/>
    </source>
</evidence>
<gene>
    <name evidence="2" type="ORF">ORQ98_01705</name>
</gene>